<organism evidence="5 6">
    <name type="scientific">Gnomoniopsis smithogilvyi</name>
    <dbReference type="NCBI Taxonomy" id="1191159"/>
    <lineage>
        <taxon>Eukaryota</taxon>
        <taxon>Fungi</taxon>
        <taxon>Dikarya</taxon>
        <taxon>Ascomycota</taxon>
        <taxon>Pezizomycotina</taxon>
        <taxon>Sordariomycetes</taxon>
        <taxon>Sordariomycetidae</taxon>
        <taxon>Diaporthales</taxon>
        <taxon>Gnomoniaceae</taxon>
        <taxon>Gnomoniopsis</taxon>
    </lineage>
</organism>
<feature type="signal peptide" evidence="3">
    <location>
        <begin position="1"/>
        <end position="20"/>
    </location>
</feature>
<sequence length="528" mass="57100">MFGLRLPCLLIAISSPYAHALINTCIARAGLTEIVGHRAAQSDVICEFLGIPYALPPIGAFRFAPPVPLPTSSSNTTSFIADQYGCDCPQNTASYFGYPNATAQYRDVYSAFVNQLNNTQSEDCLTLNIWNRPDVSAAAETQKKPVLVFIYGGRFSAGTSHTPFYRGDLLAEAQDVVVVTFNFRMNIFGFPGSPEATQNLAFLDQYAAVQWVYNNIQAFGGDPSRITVVGQSSGGFAVSNWPFAFQETPLVAGLAAHSGNVFAFSANSAEVAAQGWYNVTAQIGCGSSGNTLECMRSPNVTMAAILAAARKAPTPPGSSVTRSLPAFQATIDNITVFETSEYIRRIEARTVAKIPYLGVMNDHESGFYRISALSQGTVLPESNWTAFELETFTCSTAFETKFREELGIPAYQARHMADWDNVRLFTGPPTSGAYHGSEFESIVGNSEDVSGGYPPSSQQRELTHLMQKAWAAFAADPAQGLAGTGWPRYDSDSRSLALLGVNNTASLELVRPETYSYPCSSLDLPYLV</sequence>
<dbReference type="EC" id="3.1.1.-" evidence="3"/>
<comment type="similarity">
    <text evidence="1 3">Belongs to the type-B carboxylesterase/lipase family.</text>
</comment>
<dbReference type="Proteomes" id="UP001140453">
    <property type="component" value="Unassembled WGS sequence"/>
</dbReference>
<dbReference type="AlphaFoldDB" id="A0A9W9CU04"/>
<dbReference type="InterPro" id="IPR029058">
    <property type="entry name" value="AB_hydrolase_fold"/>
</dbReference>
<comment type="caution">
    <text evidence="5">The sequence shown here is derived from an EMBL/GenBank/DDBJ whole genome shotgun (WGS) entry which is preliminary data.</text>
</comment>
<evidence type="ECO:0000313" key="6">
    <source>
        <dbReference type="Proteomes" id="UP001140453"/>
    </source>
</evidence>
<dbReference type="InterPro" id="IPR050309">
    <property type="entry name" value="Type-B_Carboxylest/Lipase"/>
</dbReference>
<feature type="domain" description="Carboxylesterase type B" evidence="4">
    <location>
        <begin position="43"/>
        <end position="375"/>
    </location>
</feature>
<dbReference type="InterPro" id="IPR019826">
    <property type="entry name" value="Carboxylesterase_B_AS"/>
</dbReference>
<dbReference type="PANTHER" id="PTHR11559">
    <property type="entry name" value="CARBOXYLESTERASE"/>
    <property type="match status" value="1"/>
</dbReference>
<dbReference type="PROSITE" id="PS00122">
    <property type="entry name" value="CARBOXYLESTERASE_B_1"/>
    <property type="match status" value="1"/>
</dbReference>
<dbReference type="InterPro" id="IPR019819">
    <property type="entry name" value="Carboxylesterase_B_CS"/>
</dbReference>
<evidence type="ECO:0000259" key="4">
    <source>
        <dbReference type="Pfam" id="PF00135"/>
    </source>
</evidence>
<dbReference type="EMBL" id="JAPEVB010000006">
    <property type="protein sequence ID" value="KAJ4386877.1"/>
    <property type="molecule type" value="Genomic_DNA"/>
</dbReference>
<dbReference type="Gene3D" id="3.40.50.1820">
    <property type="entry name" value="alpha/beta hydrolase"/>
    <property type="match status" value="2"/>
</dbReference>
<dbReference type="InterPro" id="IPR000997">
    <property type="entry name" value="Cholinesterase"/>
</dbReference>
<evidence type="ECO:0000256" key="1">
    <source>
        <dbReference type="ARBA" id="ARBA00005964"/>
    </source>
</evidence>
<feature type="chain" id="PRO_5041012318" description="Carboxylic ester hydrolase" evidence="3">
    <location>
        <begin position="21"/>
        <end position="528"/>
    </location>
</feature>
<dbReference type="SUPFAM" id="SSF53474">
    <property type="entry name" value="alpha/beta-Hydrolases"/>
    <property type="match status" value="1"/>
</dbReference>
<dbReference type="OrthoDB" id="408631at2759"/>
<name>A0A9W9CU04_9PEZI</name>
<keyword evidence="3" id="KW-0732">Signal</keyword>
<evidence type="ECO:0000256" key="2">
    <source>
        <dbReference type="ARBA" id="ARBA00022801"/>
    </source>
</evidence>
<dbReference type="InterPro" id="IPR002018">
    <property type="entry name" value="CarbesteraseB"/>
</dbReference>
<evidence type="ECO:0000313" key="5">
    <source>
        <dbReference type="EMBL" id="KAJ4386877.1"/>
    </source>
</evidence>
<protein>
    <recommendedName>
        <fullName evidence="3">Carboxylic ester hydrolase</fullName>
        <ecNumber evidence="3">3.1.1.-</ecNumber>
    </recommendedName>
</protein>
<evidence type="ECO:0000256" key="3">
    <source>
        <dbReference type="RuleBase" id="RU361235"/>
    </source>
</evidence>
<dbReference type="Pfam" id="PF00135">
    <property type="entry name" value="COesterase"/>
    <property type="match status" value="1"/>
</dbReference>
<keyword evidence="2 3" id="KW-0378">Hydrolase</keyword>
<keyword evidence="6" id="KW-1185">Reference proteome</keyword>
<proteinExistence type="inferred from homology"/>
<gene>
    <name evidence="5" type="ORF">N0V93_009776</name>
</gene>
<dbReference type="GO" id="GO:0004104">
    <property type="term" value="F:cholinesterase activity"/>
    <property type="evidence" value="ECO:0007669"/>
    <property type="project" value="InterPro"/>
</dbReference>
<reference evidence="5" key="1">
    <citation type="submission" date="2022-10" db="EMBL/GenBank/DDBJ databases">
        <title>Tapping the CABI collections for fungal endophytes: first genome assemblies for Collariella, Neodidymelliopsis, Ascochyta clinopodiicola, Didymella pomorum, Didymosphaeria variabile, Neocosmospora piperis and Neocucurbitaria cava.</title>
        <authorList>
            <person name="Hill R."/>
        </authorList>
    </citation>
    <scope>NUCLEOTIDE SEQUENCE</scope>
    <source>
        <strain evidence="5">IMI 355082</strain>
    </source>
</reference>
<dbReference type="PRINTS" id="PR00878">
    <property type="entry name" value="CHOLNESTRASE"/>
</dbReference>
<accession>A0A9W9CU04</accession>
<dbReference type="PROSITE" id="PS00941">
    <property type="entry name" value="CARBOXYLESTERASE_B_2"/>
    <property type="match status" value="1"/>
</dbReference>